<keyword evidence="2" id="KW-1185">Reference proteome</keyword>
<dbReference type="Proteomes" id="UP000094526">
    <property type="component" value="Unassembled WGS sequence"/>
</dbReference>
<name>A0A1C1CJP1_9EURO</name>
<gene>
    <name evidence="1" type="ORF">CLCR_05282</name>
</gene>
<dbReference type="VEuPathDB" id="FungiDB:CLCR_05282"/>
<proteinExistence type="predicted"/>
<organism evidence="1 2">
    <name type="scientific">Cladophialophora carrionii</name>
    <dbReference type="NCBI Taxonomy" id="86049"/>
    <lineage>
        <taxon>Eukaryota</taxon>
        <taxon>Fungi</taxon>
        <taxon>Dikarya</taxon>
        <taxon>Ascomycota</taxon>
        <taxon>Pezizomycotina</taxon>
        <taxon>Eurotiomycetes</taxon>
        <taxon>Chaetothyriomycetidae</taxon>
        <taxon>Chaetothyriales</taxon>
        <taxon>Herpotrichiellaceae</taxon>
        <taxon>Cladophialophora</taxon>
    </lineage>
</organism>
<evidence type="ECO:0000313" key="2">
    <source>
        <dbReference type="Proteomes" id="UP000094526"/>
    </source>
</evidence>
<protein>
    <submittedName>
        <fullName evidence="1">Uncharacterized protein</fullName>
    </submittedName>
</protein>
<comment type="caution">
    <text evidence="1">The sequence shown here is derived from an EMBL/GenBank/DDBJ whole genome shotgun (WGS) entry which is preliminary data.</text>
</comment>
<dbReference type="AlphaFoldDB" id="A0A1C1CJP1"/>
<sequence>MAVSRDRIAMSRLVEGRKIAWFQSAECAMSMASIEFDLGPQIYARRSPSRGSSTMARNFAPLSVSSVPPIIAFWELTVLHSSWLAVGICAKELFQRVPLACATA</sequence>
<reference evidence="2" key="1">
    <citation type="submission" date="2015-07" db="EMBL/GenBank/DDBJ databases">
        <authorList>
            <person name="Teixeira M.M."/>
            <person name="Souza R.C."/>
            <person name="Almeida L.G."/>
            <person name="Vicente V.A."/>
            <person name="de Hoog S."/>
            <person name="Bocca A.L."/>
            <person name="de Almeida S.R."/>
            <person name="Vasconcelos A.T."/>
            <person name="Felipe M.S."/>
        </authorList>
    </citation>
    <scope>NUCLEOTIDE SEQUENCE [LARGE SCALE GENOMIC DNA]</scope>
    <source>
        <strain evidence="2">KSF</strain>
    </source>
</reference>
<evidence type="ECO:0000313" key="1">
    <source>
        <dbReference type="EMBL" id="OCT48744.1"/>
    </source>
</evidence>
<dbReference type="EMBL" id="LGRB01000011">
    <property type="protein sequence ID" value="OCT48744.1"/>
    <property type="molecule type" value="Genomic_DNA"/>
</dbReference>
<accession>A0A1C1CJP1</accession>